<name>X1H4R5_9ZZZZ</name>
<dbReference type="EMBL" id="BARU01018063">
    <property type="protein sequence ID" value="GAH52065.1"/>
    <property type="molecule type" value="Genomic_DNA"/>
</dbReference>
<organism evidence="1">
    <name type="scientific">marine sediment metagenome</name>
    <dbReference type="NCBI Taxonomy" id="412755"/>
    <lineage>
        <taxon>unclassified sequences</taxon>
        <taxon>metagenomes</taxon>
        <taxon>ecological metagenomes</taxon>
    </lineage>
</organism>
<gene>
    <name evidence="1" type="ORF">S03H2_29895</name>
</gene>
<comment type="caution">
    <text evidence="1">The sequence shown here is derived from an EMBL/GenBank/DDBJ whole genome shotgun (WGS) entry which is preliminary data.</text>
</comment>
<accession>X1H4R5</accession>
<evidence type="ECO:0000313" key="1">
    <source>
        <dbReference type="EMBL" id="GAH52065.1"/>
    </source>
</evidence>
<feature type="non-terminal residue" evidence="1">
    <location>
        <position position="1"/>
    </location>
</feature>
<proteinExistence type="predicted"/>
<sequence>SWVERARINASMWLDLLLTYATYYRYRIKAYTQVGVEGTASAPTADSIKPNQAGSDDIVFNAITGDHIAVNQLDAISADMGTIVAGTITLNTTGFIRSAGKTYDSATAGFWQGYHAGKYKVHIGTNAEFFKWDGIHLNVKGIFTITGGEGIANLTDAGALATLDDIEYAAITGDKPPINADYFGGVAGSLAYYNMVSKALLDSTIIIGGFIKTSLLTATNIRTGTLRSVRIQVGGGTNEDIYFEDSGVRMYDYGTRIIRLYKSGYKIMQLGLQTANVAIGCANGILELDGYSGV</sequence>
<protein>
    <submittedName>
        <fullName evidence="1">Uncharacterized protein</fullName>
    </submittedName>
</protein>
<dbReference type="AlphaFoldDB" id="X1H4R5"/>
<feature type="non-terminal residue" evidence="1">
    <location>
        <position position="294"/>
    </location>
</feature>
<reference evidence="1" key="1">
    <citation type="journal article" date="2014" name="Front. Microbiol.">
        <title>High frequency of phylogenetically diverse reductive dehalogenase-homologous genes in deep subseafloor sedimentary metagenomes.</title>
        <authorList>
            <person name="Kawai M."/>
            <person name="Futagami T."/>
            <person name="Toyoda A."/>
            <person name="Takaki Y."/>
            <person name="Nishi S."/>
            <person name="Hori S."/>
            <person name="Arai W."/>
            <person name="Tsubouchi T."/>
            <person name="Morono Y."/>
            <person name="Uchiyama I."/>
            <person name="Ito T."/>
            <person name="Fujiyama A."/>
            <person name="Inagaki F."/>
            <person name="Takami H."/>
        </authorList>
    </citation>
    <scope>NUCLEOTIDE SEQUENCE</scope>
    <source>
        <strain evidence="1">Expedition CK06-06</strain>
    </source>
</reference>